<keyword evidence="3" id="KW-1185">Reference proteome</keyword>
<reference evidence="2 3" key="1">
    <citation type="submission" date="2019-02" db="EMBL/GenBank/DDBJ databases">
        <title>Aquabacterium sp. strain KMB7.</title>
        <authorList>
            <person name="Chen W.-M."/>
        </authorList>
    </citation>
    <scope>NUCLEOTIDE SEQUENCE [LARGE SCALE GENOMIC DNA]</scope>
    <source>
        <strain evidence="2 3">KMB7</strain>
    </source>
</reference>
<sequence length="112" mass="12844">MTMPLNATERTQQAEAAWQQGRQCEDRGDVEGAHAHYRLAHDLVVDCPRLHQRAHEHLRRVNRQRHAWREWLTDQALLKLAPLAAFEIVAFLMTRQVLGGRVCARSRGASQA</sequence>
<dbReference type="EMBL" id="SIXI01000003">
    <property type="protein sequence ID" value="TBO31301.1"/>
    <property type="molecule type" value="Genomic_DNA"/>
</dbReference>
<accession>A0A4Q9GYK8</accession>
<name>A0A4Q9GYK8_9BURK</name>
<dbReference type="OrthoDB" id="7066666at2"/>
<organism evidence="2 3">
    <name type="scientific">Aquabacterium lacunae</name>
    <dbReference type="NCBI Taxonomy" id="2528630"/>
    <lineage>
        <taxon>Bacteria</taxon>
        <taxon>Pseudomonadati</taxon>
        <taxon>Pseudomonadota</taxon>
        <taxon>Betaproteobacteria</taxon>
        <taxon>Burkholderiales</taxon>
        <taxon>Aquabacterium</taxon>
    </lineage>
</organism>
<evidence type="ECO:0000313" key="2">
    <source>
        <dbReference type="EMBL" id="TBO31301.1"/>
    </source>
</evidence>
<dbReference type="RefSeq" id="WP_130967756.1">
    <property type="nucleotide sequence ID" value="NZ_SIXI01000003.1"/>
</dbReference>
<proteinExistence type="predicted"/>
<gene>
    <name evidence="2" type="ORF">EYS42_08625</name>
</gene>
<feature type="region of interest" description="Disordered" evidence="1">
    <location>
        <begin position="1"/>
        <end position="22"/>
    </location>
</feature>
<evidence type="ECO:0000313" key="3">
    <source>
        <dbReference type="Proteomes" id="UP000292120"/>
    </source>
</evidence>
<protein>
    <recommendedName>
        <fullName evidence="4">Tetratricopeptide repeat protein</fullName>
    </recommendedName>
</protein>
<dbReference type="AlphaFoldDB" id="A0A4Q9GYK8"/>
<comment type="caution">
    <text evidence="2">The sequence shown here is derived from an EMBL/GenBank/DDBJ whole genome shotgun (WGS) entry which is preliminary data.</text>
</comment>
<evidence type="ECO:0000256" key="1">
    <source>
        <dbReference type="SAM" id="MobiDB-lite"/>
    </source>
</evidence>
<evidence type="ECO:0008006" key="4">
    <source>
        <dbReference type="Google" id="ProtNLM"/>
    </source>
</evidence>
<dbReference type="Proteomes" id="UP000292120">
    <property type="component" value="Unassembled WGS sequence"/>
</dbReference>